<evidence type="ECO:0000313" key="2">
    <source>
        <dbReference type="Proteomes" id="UP001596392"/>
    </source>
</evidence>
<dbReference type="Proteomes" id="UP001596392">
    <property type="component" value="Unassembled WGS sequence"/>
</dbReference>
<proteinExistence type="predicted"/>
<comment type="caution">
    <text evidence="1">The sequence shown here is derived from an EMBL/GenBank/DDBJ whole genome shotgun (WGS) entry which is preliminary data.</text>
</comment>
<gene>
    <name evidence="1" type="ORF">ACFQO7_11470</name>
</gene>
<sequence>MDGMPPPDNPGAAVDVRPRWLVTPLEAAGPLRFGMTVAEAAAALPAAQQVRRFQADPYHPEVVGIELGFPSAAPALYEYFDEAGRLFCVAADAVHGPRMVLDGMNLTGGDPDELEQWLSELPDAVGGLRFGPRGNPGIEELGLVLRAQASAGDLSTRPVLVGREWADRCVDDYESFIPECEWVGHLWPTPGLADEDKVWPSVRYPASWAGKWSPPF</sequence>
<name>A0ABW2GT47_9ACTN</name>
<protein>
    <recommendedName>
        <fullName evidence="3">SUKH-4 immunity protein of toxin-antitoxin system</fullName>
    </recommendedName>
</protein>
<keyword evidence="2" id="KW-1185">Reference proteome</keyword>
<organism evidence="1 2">
    <name type="scientific">Catellatospora aurea</name>
    <dbReference type="NCBI Taxonomy" id="1337874"/>
    <lineage>
        <taxon>Bacteria</taxon>
        <taxon>Bacillati</taxon>
        <taxon>Actinomycetota</taxon>
        <taxon>Actinomycetes</taxon>
        <taxon>Micromonosporales</taxon>
        <taxon>Micromonosporaceae</taxon>
        <taxon>Catellatospora</taxon>
    </lineage>
</organism>
<dbReference type="EMBL" id="JBHTAC010000009">
    <property type="protein sequence ID" value="MFC7243095.1"/>
    <property type="molecule type" value="Genomic_DNA"/>
</dbReference>
<reference evidence="2" key="1">
    <citation type="journal article" date="2019" name="Int. J. Syst. Evol. Microbiol.">
        <title>The Global Catalogue of Microorganisms (GCM) 10K type strain sequencing project: providing services to taxonomists for standard genome sequencing and annotation.</title>
        <authorList>
            <consortium name="The Broad Institute Genomics Platform"/>
            <consortium name="The Broad Institute Genome Sequencing Center for Infectious Disease"/>
            <person name="Wu L."/>
            <person name="Ma J."/>
        </authorList>
    </citation>
    <scope>NUCLEOTIDE SEQUENCE [LARGE SCALE GENOMIC DNA]</scope>
    <source>
        <strain evidence="2">CGMCC 1.9106</strain>
    </source>
</reference>
<evidence type="ECO:0000313" key="1">
    <source>
        <dbReference type="EMBL" id="MFC7243095.1"/>
    </source>
</evidence>
<evidence type="ECO:0008006" key="3">
    <source>
        <dbReference type="Google" id="ProtNLM"/>
    </source>
</evidence>
<accession>A0ABW2GT47</accession>
<dbReference type="RefSeq" id="WP_376806340.1">
    <property type="nucleotide sequence ID" value="NZ_JBHTAC010000009.1"/>
</dbReference>